<dbReference type="Proteomes" id="UP000218796">
    <property type="component" value="Unassembled WGS sequence"/>
</dbReference>
<protein>
    <submittedName>
        <fullName evidence="2">EAL domain-containing protein</fullName>
    </submittedName>
</protein>
<dbReference type="EMBL" id="NQMS01000001">
    <property type="protein sequence ID" value="PAV97971.1"/>
    <property type="molecule type" value="Genomic_DNA"/>
</dbReference>
<sequence length="219" mass="24881">MMFTHYPSPVGIKLQPIVELKTGLVIGYEVLSHFSDAVDSESYFRQVPSNIVFSMFNHQLERVTNSSSDVHYFINLPVRDLSRSDLGELIQISPDKKVVVELQDPENLVGLTCAEQQTLVKNLNALHEQNIAVWLDDIEGSMLSVVREINFRFDGIKIDKHEFWRSQSMPSVLNQLVKNCYQISPNVLIEGIETLQHREIAACSGASHLQGYLWPETII</sequence>
<dbReference type="SMART" id="SM00052">
    <property type="entry name" value="EAL"/>
    <property type="match status" value="1"/>
</dbReference>
<dbReference type="Pfam" id="PF00563">
    <property type="entry name" value="EAL"/>
    <property type="match status" value="1"/>
</dbReference>
<proteinExistence type="predicted"/>
<gene>
    <name evidence="2" type="ORF">CJD50_00340</name>
</gene>
<dbReference type="PANTHER" id="PTHR33121:SF70">
    <property type="entry name" value="SIGNALING PROTEIN YKOW"/>
    <property type="match status" value="1"/>
</dbReference>
<dbReference type="RefSeq" id="WP_039187345.1">
    <property type="nucleotide sequence ID" value="NZ_CATYOV010000022.1"/>
</dbReference>
<accession>A0A2A2MGW7</accession>
<organism evidence="2 3">
    <name type="scientific">Hafnia paralvei</name>
    <dbReference type="NCBI Taxonomy" id="546367"/>
    <lineage>
        <taxon>Bacteria</taxon>
        <taxon>Pseudomonadati</taxon>
        <taxon>Pseudomonadota</taxon>
        <taxon>Gammaproteobacteria</taxon>
        <taxon>Enterobacterales</taxon>
        <taxon>Hafniaceae</taxon>
        <taxon>Hafnia</taxon>
    </lineage>
</organism>
<dbReference type="KEGG" id="hpar:AL518_20220"/>
<dbReference type="OrthoDB" id="6623526at2"/>
<dbReference type="InterPro" id="IPR001633">
    <property type="entry name" value="EAL_dom"/>
</dbReference>
<evidence type="ECO:0000259" key="1">
    <source>
        <dbReference type="PROSITE" id="PS50883"/>
    </source>
</evidence>
<evidence type="ECO:0000313" key="2">
    <source>
        <dbReference type="EMBL" id="PAV97971.1"/>
    </source>
</evidence>
<comment type="caution">
    <text evidence="2">The sequence shown here is derived from an EMBL/GenBank/DDBJ whole genome shotgun (WGS) entry which is preliminary data.</text>
</comment>
<keyword evidence="3" id="KW-1185">Reference proteome</keyword>
<dbReference type="PANTHER" id="PTHR33121">
    <property type="entry name" value="CYCLIC DI-GMP PHOSPHODIESTERASE PDEF"/>
    <property type="match status" value="1"/>
</dbReference>
<dbReference type="InterPro" id="IPR035919">
    <property type="entry name" value="EAL_sf"/>
</dbReference>
<feature type="domain" description="EAL" evidence="1">
    <location>
        <begin position="1"/>
        <end position="219"/>
    </location>
</feature>
<dbReference type="SUPFAM" id="SSF141868">
    <property type="entry name" value="EAL domain-like"/>
    <property type="match status" value="1"/>
</dbReference>
<dbReference type="AlphaFoldDB" id="A0A2A2MGW7"/>
<name>A0A2A2MGW7_9GAMM</name>
<dbReference type="PROSITE" id="PS50883">
    <property type="entry name" value="EAL"/>
    <property type="match status" value="1"/>
</dbReference>
<reference evidence="2 3" key="1">
    <citation type="submission" date="2017-08" db="EMBL/GenBank/DDBJ databases">
        <title>Draft Genome Sequence of Hafnia alvei CITHA-6 Isolated from Raw Bovine Milk.</title>
        <authorList>
            <person name="Culligan E.P."/>
            <person name="Mcsweeney A."/>
            <person name="O'Doherty C."/>
            <person name="Gleeson E."/>
            <person name="O'Riordan D."/>
            <person name="Sleator R.D."/>
        </authorList>
    </citation>
    <scope>NUCLEOTIDE SEQUENCE [LARGE SCALE GENOMIC DNA]</scope>
    <source>
        <strain evidence="2 3">CITHA-6</strain>
    </source>
</reference>
<dbReference type="Gene3D" id="3.20.20.450">
    <property type="entry name" value="EAL domain"/>
    <property type="match status" value="1"/>
</dbReference>
<evidence type="ECO:0000313" key="3">
    <source>
        <dbReference type="Proteomes" id="UP000218796"/>
    </source>
</evidence>
<dbReference type="GO" id="GO:0071111">
    <property type="term" value="F:cyclic-guanylate-specific phosphodiesterase activity"/>
    <property type="evidence" value="ECO:0007669"/>
    <property type="project" value="InterPro"/>
</dbReference>
<dbReference type="InterPro" id="IPR050706">
    <property type="entry name" value="Cyclic-di-GMP_PDE-like"/>
</dbReference>